<dbReference type="PANTHER" id="PTHR33495:SF2">
    <property type="entry name" value="ANTI-SIGMA FACTOR ANTAGONIST TM_1081-RELATED"/>
    <property type="match status" value="1"/>
</dbReference>
<name>A0ABN1TJX4_9ACTN</name>
<dbReference type="PROSITE" id="PS50801">
    <property type="entry name" value="STAS"/>
    <property type="match status" value="2"/>
</dbReference>
<evidence type="ECO:0000256" key="1">
    <source>
        <dbReference type="ARBA" id="ARBA00009013"/>
    </source>
</evidence>
<dbReference type="InterPro" id="IPR002645">
    <property type="entry name" value="STAS_dom"/>
</dbReference>
<keyword evidence="6" id="KW-1185">Reference proteome</keyword>
<dbReference type="PANTHER" id="PTHR33495">
    <property type="entry name" value="ANTI-SIGMA FACTOR ANTAGONIST TM_1081-RELATED-RELATED"/>
    <property type="match status" value="1"/>
</dbReference>
<organism evidence="5 6">
    <name type="scientific">Kitasatospora arboriphila</name>
    <dbReference type="NCBI Taxonomy" id="258052"/>
    <lineage>
        <taxon>Bacteria</taxon>
        <taxon>Bacillati</taxon>
        <taxon>Actinomycetota</taxon>
        <taxon>Actinomycetes</taxon>
        <taxon>Kitasatosporales</taxon>
        <taxon>Streptomycetaceae</taxon>
        <taxon>Kitasatospora</taxon>
    </lineage>
</organism>
<accession>A0ABN1TJX4</accession>
<dbReference type="NCBIfam" id="TIGR00377">
    <property type="entry name" value="ant_ant_sig"/>
    <property type="match status" value="1"/>
</dbReference>
<dbReference type="Pfam" id="PF01740">
    <property type="entry name" value="STAS"/>
    <property type="match status" value="2"/>
</dbReference>
<dbReference type="Gene3D" id="3.30.750.24">
    <property type="entry name" value="STAS domain"/>
    <property type="match status" value="2"/>
</dbReference>
<dbReference type="SUPFAM" id="SSF52091">
    <property type="entry name" value="SpoIIaa-like"/>
    <property type="match status" value="2"/>
</dbReference>
<protein>
    <recommendedName>
        <fullName evidence="2">Anti-sigma factor antagonist</fullName>
    </recommendedName>
</protein>
<dbReference type="InterPro" id="IPR003658">
    <property type="entry name" value="Anti-sigma_ant"/>
</dbReference>
<feature type="region of interest" description="Disordered" evidence="3">
    <location>
        <begin position="1"/>
        <end position="63"/>
    </location>
</feature>
<evidence type="ECO:0000256" key="3">
    <source>
        <dbReference type="SAM" id="MobiDB-lite"/>
    </source>
</evidence>
<comment type="similarity">
    <text evidence="1 2">Belongs to the anti-sigma-factor antagonist family.</text>
</comment>
<gene>
    <name evidence="5" type="ORF">GCM10009663_37980</name>
</gene>
<dbReference type="InterPro" id="IPR036513">
    <property type="entry name" value="STAS_dom_sf"/>
</dbReference>
<sequence length="309" mass="32260">MTRPHDPGLPAATDPAPNQPHRHPPTAGRAEPSETTADSTGRERAMTTLHLPPPAPTRRGTTRTLRITSTDVASTALILHLAGEIDQDQRTALEDALGTAVEARPPRLIVDLSGLAFCDSTGLNALLKTRLAAQAADVELVIAAPPAHVERLLKITGTDHLFTARRSVRAALYGPDRPSPPAGKRAAMSSELKTSTRRIGPAVVCVFAGDLHQGTADEAQRTLDTALGDLPTVLAVDLSGVDLLASGGLNTLLRARIAAADLAVPTVLVAPTAAVRRVLEITDTVGLFPVYATAGQAARHREEPPASGA</sequence>
<proteinExistence type="inferred from homology"/>
<evidence type="ECO:0000313" key="6">
    <source>
        <dbReference type="Proteomes" id="UP001499987"/>
    </source>
</evidence>
<dbReference type="EMBL" id="BAAALD010000035">
    <property type="protein sequence ID" value="GAA1090687.1"/>
    <property type="molecule type" value="Genomic_DNA"/>
</dbReference>
<comment type="caution">
    <text evidence="5">The sequence shown here is derived from an EMBL/GenBank/DDBJ whole genome shotgun (WGS) entry which is preliminary data.</text>
</comment>
<evidence type="ECO:0000256" key="2">
    <source>
        <dbReference type="RuleBase" id="RU003749"/>
    </source>
</evidence>
<evidence type="ECO:0000259" key="4">
    <source>
        <dbReference type="PROSITE" id="PS50801"/>
    </source>
</evidence>
<evidence type="ECO:0000313" key="5">
    <source>
        <dbReference type="EMBL" id="GAA1090687.1"/>
    </source>
</evidence>
<reference evidence="5 6" key="1">
    <citation type="journal article" date="2019" name="Int. J. Syst. Evol. Microbiol.">
        <title>The Global Catalogue of Microorganisms (GCM) 10K type strain sequencing project: providing services to taxonomists for standard genome sequencing and annotation.</title>
        <authorList>
            <consortium name="The Broad Institute Genomics Platform"/>
            <consortium name="The Broad Institute Genome Sequencing Center for Infectious Disease"/>
            <person name="Wu L."/>
            <person name="Ma J."/>
        </authorList>
    </citation>
    <scope>NUCLEOTIDE SEQUENCE [LARGE SCALE GENOMIC DNA]</scope>
    <source>
        <strain evidence="5 6">JCM 13002</strain>
    </source>
</reference>
<dbReference type="CDD" id="cd07043">
    <property type="entry name" value="STAS_anti-anti-sigma_factors"/>
    <property type="match status" value="2"/>
</dbReference>
<feature type="domain" description="STAS" evidence="4">
    <location>
        <begin position="66"/>
        <end position="157"/>
    </location>
</feature>
<feature type="domain" description="STAS" evidence="4">
    <location>
        <begin position="192"/>
        <end position="301"/>
    </location>
</feature>
<dbReference type="Proteomes" id="UP001499987">
    <property type="component" value="Unassembled WGS sequence"/>
</dbReference>